<dbReference type="AlphaFoldDB" id="A0A432Z5Y9"/>
<accession>A0A432Z5Y9</accession>
<dbReference type="PROSITE" id="PS51257">
    <property type="entry name" value="PROKAR_LIPOPROTEIN"/>
    <property type="match status" value="1"/>
</dbReference>
<evidence type="ECO:0008006" key="4">
    <source>
        <dbReference type="Google" id="ProtNLM"/>
    </source>
</evidence>
<sequence>MKRHVPNWTIIIITFLSLSGCFNGNNNEPSEENVKKSLMLKLPPVIKVTEMEIEVSQNIGNEVEPRVKSRFKGELELTEPLYKSVEYVMGKAVLKEITRKGTQFKVYGVSQAELKMESWDIRFEELQISPEIDGSPLSEWKSGQYVFIGSSEESALKKQYAEKMETERENKERELELAKKKKEEDRKILVAILESEKTQTGEAGNRSSTWPFRLTFKGYDSKENTFTGEMEWPTLSGVTKIEGTLIGGSLVFKEVAHINKGNVDLGTMYELKAVERGKVRGTWNQRNYNYAWFDINI</sequence>
<dbReference type="RefSeq" id="WP_126779879.1">
    <property type="nucleotide sequence ID" value="NZ_PIQC01000001.1"/>
</dbReference>
<organism evidence="2 3">
    <name type="scientific">Idiomarina ramblicola</name>
    <dbReference type="NCBI Taxonomy" id="263724"/>
    <lineage>
        <taxon>Bacteria</taxon>
        <taxon>Pseudomonadati</taxon>
        <taxon>Pseudomonadota</taxon>
        <taxon>Gammaproteobacteria</taxon>
        <taxon>Alteromonadales</taxon>
        <taxon>Idiomarinaceae</taxon>
        <taxon>Idiomarina</taxon>
    </lineage>
</organism>
<keyword evidence="1" id="KW-0175">Coiled coil</keyword>
<dbReference type="OrthoDB" id="8233545at2"/>
<dbReference type="EMBL" id="PIQC01000001">
    <property type="protein sequence ID" value="RUO73300.1"/>
    <property type="molecule type" value="Genomic_DNA"/>
</dbReference>
<protein>
    <recommendedName>
        <fullName evidence="4">Lipoprotein</fullName>
    </recommendedName>
</protein>
<evidence type="ECO:0000256" key="1">
    <source>
        <dbReference type="SAM" id="Coils"/>
    </source>
</evidence>
<feature type="coiled-coil region" evidence="1">
    <location>
        <begin position="156"/>
        <end position="188"/>
    </location>
</feature>
<proteinExistence type="predicted"/>
<evidence type="ECO:0000313" key="2">
    <source>
        <dbReference type="EMBL" id="RUO73300.1"/>
    </source>
</evidence>
<gene>
    <name evidence="2" type="ORF">CWI78_02310</name>
</gene>
<keyword evidence="3" id="KW-1185">Reference proteome</keyword>
<name>A0A432Z5Y9_9GAMM</name>
<reference evidence="3" key="1">
    <citation type="journal article" date="2018" name="Front. Microbiol.">
        <title>Genome-Based Analysis Reveals the Taxonomy and Diversity of the Family Idiomarinaceae.</title>
        <authorList>
            <person name="Liu Y."/>
            <person name="Lai Q."/>
            <person name="Shao Z."/>
        </authorList>
    </citation>
    <scope>NUCLEOTIDE SEQUENCE [LARGE SCALE GENOMIC DNA]</scope>
    <source>
        <strain evidence="3">R22</strain>
    </source>
</reference>
<evidence type="ECO:0000313" key="3">
    <source>
        <dbReference type="Proteomes" id="UP000288058"/>
    </source>
</evidence>
<dbReference type="Proteomes" id="UP000288058">
    <property type="component" value="Unassembled WGS sequence"/>
</dbReference>
<comment type="caution">
    <text evidence="2">The sequence shown here is derived from an EMBL/GenBank/DDBJ whole genome shotgun (WGS) entry which is preliminary data.</text>
</comment>